<dbReference type="PANTHER" id="PTHR18947:SF39">
    <property type="entry name" value="PROTEIN HOOK"/>
    <property type="match status" value="1"/>
</dbReference>
<comment type="similarity">
    <text evidence="2">Belongs to the hook family.</text>
</comment>
<keyword evidence="11" id="KW-1185">Reference proteome</keyword>
<evidence type="ECO:0000313" key="11">
    <source>
        <dbReference type="Proteomes" id="UP001164746"/>
    </source>
</evidence>
<feature type="non-terminal residue" evidence="9">
    <location>
        <position position="1"/>
    </location>
</feature>
<dbReference type="InterPro" id="IPR036872">
    <property type="entry name" value="CH_dom_sf"/>
</dbReference>
<evidence type="ECO:0000259" key="7">
    <source>
        <dbReference type="Pfam" id="PF19047"/>
    </source>
</evidence>
<evidence type="ECO:0000256" key="6">
    <source>
        <dbReference type="ARBA" id="ARBA00023212"/>
    </source>
</evidence>
<reference evidence="9" key="1">
    <citation type="submission" date="2022-11" db="EMBL/GenBank/DDBJ databases">
        <title>Centuries of genome instability and evolution in soft-shell clam transmissible cancer (bioRxiv).</title>
        <authorList>
            <person name="Hart S.F.M."/>
            <person name="Yonemitsu M.A."/>
            <person name="Giersch R.M."/>
            <person name="Beal B.F."/>
            <person name="Arriagada G."/>
            <person name="Davis B.W."/>
            <person name="Ostrander E.A."/>
            <person name="Goff S.P."/>
            <person name="Metzger M.J."/>
        </authorList>
    </citation>
    <scope>NUCLEOTIDE SEQUENCE</scope>
    <source>
        <strain evidence="9">MELC-2E11</strain>
        <tissue evidence="9">Siphon/mantle</tissue>
    </source>
</reference>
<evidence type="ECO:0000256" key="2">
    <source>
        <dbReference type="ARBA" id="ARBA00006946"/>
    </source>
</evidence>
<protein>
    <submittedName>
        <fullName evidence="9">HOOK1-like protein</fullName>
    </submittedName>
</protein>
<keyword evidence="5" id="KW-0175">Coiled coil</keyword>
<accession>A0ABY7FVA7</accession>
<keyword evidence="4" id="KW-0493">Microtubule</keyword>
<evidence type="ECO:0000313" key="9">
    <source>
        <dbReference type="EMBL" id="WAR24666.1"/>
    </source>
</evidence>
<evidence type="ECO:0000256" key="3">
    <source>
        <dbReference type="ARBA" id="ARBA00022490"/>
    </source>
</evidence>
<keyword evidence="3" id="KW-0963">Cytoplasm</keyword>
<organism evidence="9 11">
    <name type="scientific">Mya arenaria</name>
    <name type="common">Soft-shell clam</name>
    <dbReference type="NCBI Taxonomy" id="6604"/>
    <lineage>
        <taxon>Eukaryota</taxon>
        <taxon>Metazoa</taxon>
        <taxon>Spiralia</taxon>
        <taxon>Lophotrochozoa</taxon>
        <taxon>Mollusca</taxon>
        <taxon>Bivalvia</taxon>
        <taxon>Autobranchia</taxon>
        <taxon>Heteroconchia</taxon>
        <taxon>Euheterodonta</taxon>
        <taxon>Imparidentia</taxon>
        <taxon>Neoheterodontei</taxon>
        <taxon>Myida</taxon>
        <taxon>Myoidea</taxon>
        <taxon>Myidae</taxon>
        <taxon>Mya</taxon>
    </lineage>
</organism>
<evidence type="ECO:0000313" key="10">
    <source>
        <dbReference type="EMBL" id="WAR24667.1"/>
    </source>
</evidence>
<dbReference type="EMBL" id="CP111024">
    <property type="protein sequence ID" value="WAR24666.1"/>
    <property type="molecule type" value="Genomic_DNA"/>
</dbReference>
<sequence>ESSNHIELGRLLQLILGCAVNCTEKQEYIQRIMSMEESLMTKEIATDVDSEVGEQGVNVDRLL</sequence>
<dbReference type="PANTHER" id="PTHR18947">
    <property type="entry name" value="HOOK PROTEINS"/>
    <property type="match status" value="1"/>
</dbReference>
<name>A0ABY7FVA7_MYAAR</name>
<keyword evidence="6" id="KW-0206">Cytoskeleton</keyword>
<dbReference type="SUPFAM" id="SSF116907">
    <property type="entry name" value="Hook domain"/>
    <property type="match status" value="1"/>
</dbReference>
<dbReference type="Proteomes" id="UP001164746">
    <property type="component" value="Chromosome 13"/>
</dbReference>
<dbReference type="Pfam" id="PF19047">
    <property type="entry name" value="HOOK_N"/>
    <property type="match status" value="1"/>
</dbReference>
<comment type="subcellular location">
    <subcellularLocation>
        <location evidence="1">Cytoplasm</location>
        <location evidence="1">Cytoskeleton</location>
    </subcellularLocation>
</comment>
<dbReference type="EMBL" id="CP111024">
    <property type="protein sequence ID" value="WAR24657.1"/>
    <property type="molecule type" value="Genomic_DNA"/>
</dbReference>
<evidence type="ECO:0000256" key="4">
    <source>
        <dbReference type="ARBA" id="ARBA00022701"/>
    </source>
</evidence>
<evidence type="ECO:0000256" key="1">
    <source>
        <dbReference type="ARBA" id="ARBA00004245"/>
    </source>
</evidence>
<feature type="non-terminal residue" evidence="9">
    <location>
        <position position="63"/>
    </location>
</feature>
<dbReference type="EMBL" id="CP111024">
    <property type="protein sequence ID" value="WAR24667.1"/>
    <property type="molecule type" value="Genomic_DNA"/>
</dbReference>
<proteinExistence type="inferred from homology"/>
<gene>
    <name evidence="8" type="ORF">MAR_038326</name>
    <name evidence="9" type="ORF">MAR_038335</name>
    <name evidence="10" type="ORF">MAR_038336</name>
</gene>
<feature type="domain" description="HOOK N-terminal" evidence="7">
    <location>
        <begin position="1"/>
        <end position="41"/>
    </location>
</feature>
<dbReference type="Gene3D" id="1.10.418.10">
    <property type="entry name" value="Calponin-like domain"/>
    <property type="match status" value="1"/>
</dbReference>
<dbReference type="InterPro" id="IPR043936">
    <property type="entry name" value="HOOK_N"/>
</dbReference>
<evidence type="ECO:0000256" key="5">
    <source>
        <dbReference type="ARBA" id="ARBA00023054"/>
    </source>
</evidence>
<evidence type="ECO:0000313" key="8">
    <source>
        <dbReference type="EMBL" id="WAR24657.1"/>
    </source>
</evidence>